<keyword evidence="3" id="KW-1185">Reference proteome</keyword>
<evidence type="ECO:0000313" key="3">
    <source>
        <dbReference type="Proteomes" id="UP000657385"/>
    </source>
</evidence>
<evidence type="ECO:0000256" key="1">
    <source>
        <dbReference type="SAM" id="SignalP"/>
    </source>
</evidence>
<sequence length="154" mass="14623">MKHARLGAGAALAVSALLAVGVAQAPLAGAVSPGTATVAFDCGSYGSGSATLTASQDGTTATITLSTSAITAPFEISADSVSSNLTMTNTDGSTVSFTGGSNPDIPAGGAVSTGPLTGTVAAGENLSATSLTVTVFGITATCTATSAQTPPFSF</sequence>
<dbReference type="AlphaFoldDB" id="A0A931B323"/>
<organism evidence="2 3">
    <name type="scientific">Streptacidiphilus fuscans</name>
    <dbReference type="NCBI Taxonomy" id="2789292"/>
    <lineage>
        <taxon>Bacteria</taxon>
        <taxon>Bacillati</taxon>
        <taxon>Actinomycetota</taxon>
        <taxon>Actinomycetes</taxon>
        <taxon>Kitasatosporales</taxon>
        <taxon>Streptomycetaceae</taxon>
        <taxon>Streptacidiphilus</taxon>
    </lineage>
</organism>
<dbReference type="EMBL" id="JADPRT010000005">
    <property type="protein sequence ID" value="MBF9069459.1"/>
    <property type="molecule type" value="Genomic_DNA"/>
</dbReference>
<protein>
    <submittedName>
        <fullName evidence="2">Uncharacterized protein</fullName>
    </submittedName>
</protein>
<feature type="chain" id="PRO_5039153383" evidence="1">
    <location>
        <begin position="26"/>
        <end position="154"/>
    </location>
</feature>
<accession>A0A931B323</accession>
<gene>
    <name evidence="2" type="ORF">I2501_15655</name>
</gene>
<proteinExistence type="predicted"/>
<evidence type="ECO:0000313" key="2">
    <source>
        <dbReference type="EMBL" id="MBF9069459.1"/>
    </source>
</evidence>
<comment type="caution">
    <text evidence="2">The sequence shown here is derived from an EMBL/GenBank/DDBJ whole genome shotgun (WGS) entry which is preliminary data.</text>
</comment>
<feature type="signal peptide" evidence="1">
    <location>
        <begin position="1"/>
        <end position="25"/>
    </location>
</feature>
<dbReference type="RefSeq" id="WP_196194585.1">
    <property type="nucleotide sequence ID" value="NZ_JADPRT010000005.1"/>
</dbReference>
<keyword evidence="1" id="KW-0732">Signal</keyword>
<dbReference type="Proteomes" id="UP000657385">
    <property type="component" value="Unassembled WGS sequence"/>
</dbReference>
<reference evidence="2" key="1">
    <citation type="submission" date="2020-11" db="EMBL/GenBank/DDBJ databases">
        <title>Isolation and identification of active actinomycetes.</title>
        <authorList>
            <person name="Yu B."/>
        </authorList>
    </citation>
    <scope>NUCLEOTIDE SEQUENCE</scope>
    <source>
        <strain evidence="2">NEAU-YB345</strain>
    </source>
</reference>
<name>A0A931B323_9ACTN</name>